<reference evidence="3" key="1">
    <citation type="journal article" date="2019" name="bioRxiv">
        <title>The Genome of the Zebra Mussel, Dreissena polymorpha: A Resource for Invasive Species Research.</title>
        <authorList>
            <person name="McCartney M.A."/>
            <person name="Auch B."/>
            <person name="Kono T."/>
            <person name="Mallez S."/>
            <person name="Zhang Y."/>
            <person name="Obille A."/>
            <person name="Becker A."/>
            <person name="Abrahante J.E."/>
            <person name="Garbe J."/>
            <person name="Badalamenti J.P."/>
            <person name="Herman A."/>
            <person name="Mangelson H."/>
            <person name="Liachko I."/>
            <person name="Sullivan S."/>
            <person name="Sone E.D."/>
            <person name="Koren S."/>
            <person name="Silverstein K.A.T."/>
            <person name="Beckman K.B."/>
            <person name="Gohl D.M."/>
        </authorList>
    </citation>
    <scope>NUCLEOTIDE SEQUENCE</scope>
    <source>
        <strain evidence="3">Duluth1</strain>
        <tissue evidence="3">Whole animal</tissue>
    </source>
</reference>
<evidence type="ECO:0000313" key="3">
    <source>
        <dbReference type="EMBL" id="KAH3808860.1"/>
    </source>
</evidence>
<dbReference type="Pfam" id="PF17921">
    <property type="entry name" value="Integrase_H2C2"/>
    <property type="match status" value="1"/>
</dbReference>
<protein>
    <recommendedName>
        <fullName evidence="2">Integrase zinc-binding domain-containing protein</fullName>
    </recommendedName>
</protein>
<sequence>MPMDCTCHEVDMSEPLKCEPCNRCKRRADQMQHQGKGANEGQMEYAKASSSGPSDTRPPSGETSTAPSTRRRPQWIAVMSSQEMARLQFEDPDVRPLYIMKRDGEIITHGEAQSGSPETRHYFLIVNDLVFHDDLLWRRRRLLSEEFEDQIVAPAALHKKIIRWNHDSLTSGHMGVKATKAKVARSATSEPAHSGTSLLWNLLVRSPSRKEGIAISSSQLMFSRNMLKFGLFQIRQRKCAQASYLMTSSLAGVHRSRFTRTRVRRSRAGCLGNCARCFPSRKRDHVRGIHKETVRSNV</sequence>
<name>A0A9D4G5C7_DREPO</name>
<dbReference type="InterPro" id="IPR041588">
    <property type="entry name" value="Integrase_H2C2"/>
</dbReference>
<gene>
    <name evidence="3" type="ORF">DPMN_137219</name>
</gene>
<dbReference type="EMBL" id="JAIWYP010000006">
    <property type="protein sequence ID" value="KAH3808860.1"/>
    <property type="molecule type" value="Genomic_DNA"/>
</dbReference>
<evidence type="ECO:0000256" key="1">
    <source>
        <dbReference type="SAM" id="MobiDB-lite"/>
    </source>
</evidence>
<feature type="domain" description="Integrase zinc-binding" evidence="2">
    <location>
        <begin position="154"/>
        <end position="186"/>
    </location>
</feature>
<feature type="region of interest" description="Disordered" evidence="1">
    <location>
        <begin position="27"/>
        <end position="73"/>
    </location>
</feature>
<organism evidence="3 4">
    <name type="scientific">Dreissena polymorpha</name>
    <name type="common">Zebra mussel</name>
    <name type="synonym">Mytilus polymorpha</name>
    <dbReference type="NCBI Taxonomy" id="45954"/>
    <lineage>
        <taxon>Eukaryota</taxon>
        <taxon>Metazoa</taxon>
        <taxon>Spiralia</taxon>
        <taxon>Lophotrochozoa</taxon>
        <taxon>Mollusca</taxon>
        <taxon>Bivalvia</taxon>
        <taxon>Autobranchia</taxon>
        <taxon>Heteroconchia</taxon>
        <taxon>Euheterodonta</taxon>
        <taxon>Imparidentia</taxon>
        <taxon>Neoheterodontei</taxon>
        <taxon>Myida</taxon>
        <taxon>Dreissenoidea</taxon>
        <taxon>Dreissenidae</taxon>
        <taxon>Dreissena</taxon>
    </lineage>
</organism>
<dbReference type="AlphaFoldDB" id="A0A9D4G5C7"/>
<comment type="caution">
    <text evidence="3">The sequence shown here is derived from an EMBL/GenBank/DDBJ whole genome shotgun (WGS) entry which is preliminary data.</text>
</comment>
<evidence type="ECO:0000259" key="2">
    <source>
        <dbReference type="Pfam" id="PF17921"/>
    </source>
</evidence>
<dbReference type="Proteomes" id="UP000828390">
    <property type="component" value="Unassembled WGS sequence"/>
</dbReference>
<proteinExistence type="predicted"/>
<accession>A0A9D4G5C7</accession>
<keyword evidence="4" id="KW-1185">Reference proteome</keyword>
<reference evidence="3" key="2">
    <citation type="submission" date="2020-11" db="EMBL/GenBank/DDBJ databases">
        <authorList>
            <person name="McCartney M.A."/>
            <person name="Auch B."/>
            <person name="Kono T."/>
            <person name="Mallez S."/>
            <person name="Becker A."/>
            <person name="Gohl D.M."/>
            <person name="Silverstein K.A.T."/>
            <person name="Koren S."/>
            <person name="Bechman K.B."/>
            <person name="Herman A."/>
            <person name="Abrahante J.E."/>
            <person name="Garbe J."/>
        </authorList>
    </citation>
    <scope>NUCLEOTIDE SEQUENCE</scope>
    <source>
        <strain evidence="3">Duluth1</strain>
        <tissue evidence="3">Whole animal</tissue>
    </source>
</reference>
<evidence type="ECO:0000313" key="4">
    <source>
        <dbReference type="Proteomes" id="UP000828390"/>
    </source>
</evidence>